<evidence type="ECO:0000256" key="11">
    <source>
        <dbReference type="PIRSR" id="PIRSR006816-1"/>
    </source>
</evidence>
<keyword evidence="9 12" id="KW-0411">Iron-sulfur</keyword>
<dbReference type="GO" id="GO:0051537">
    <property type="term" value="F:2 iron, 2 sulfur cluster binding"/>
    <property type="evidence" value="ECO:0007669"/>
    <property type="project" value="UniProtKB-KW"/>
</dbReference>
<feature type="binding site" evidence="12">
    <location>
        <position position="261"/>
    </location>
    <ligand>
        <name>[2Fe-2S] cluster</name>
        <dbReference type="ChEBI" id="CHEBI:190135"/>
    </ligand>
</feature>
<gene>
    <name evidence="14" type="ORF">TsocGM_09100</name>
</gene>
<feature type="binding site" evidence="12">
    <location>
        <position position="253"/>
    </location>
    <ligand>
        <name>[2Fe-2S] cluster</name>
        <dbReference type="ChEBI" id="CHEBI:190135"/>
    </ligand>
</feature>
<evidence type="ECO:0000256" key="5">
    <source>
        <dbReference type="ARBA" id="ARBA00022723"/>
    </source>
</evidence>
<keyword evidence="7" id="KW-0249">Electron transport</keyword>
<name>A0A432MLK4_9BACT</name>
<dbReference type="InterPro" id="IPR019480">
    <property type="entry name" value="Dihydroorotate_DH_Fe-S-bd"/>
</dbReference>
<keyword evidence="4 12" id="KW-0001">2Fe-2S</keyword>
<dbReference type="InterPro" id="IPR050353">
    <property type="entry name" value="PyrK_electron_transfer"/>
</dbReference>
<dbReference type="PROSITE" id="PS51384">
    <property type="entry name" value="FAD_FR"/>
    <property type="match status" value="1"/>
</dbReference>
<feature type="domain" description="FAD-binding FR-type" evidence="13">
    <location>
        <begin position="9"/>
        <end position="115"/>
    </location>
</feature>
<reference evidence="14 15" key="1">
    <citation type="submission" date="2018-12" db="EMBL/GenBank/DDBJ databases">
        <authorList>
            <person name="Toschakov S.V."/>
        </authorList>
    </citation>
    <scope>NUCLEOTIDE SEQUENCE [LARGE SCALE GENOMIC DNA]</scope>
    <source>
        <strain evidence="14 15">GM2012</strain>
    </source>
</reference>
<evidence type="ECO:0000256" key="4">
    <source>
        <dbReference type="ARBA" id="ARBA00022714"/>
    </source>
</evidence>
<evidence type="ECO:0000313" key="14">
    <source>
        <dbReference type="EMBL" id="RUL88087.1"/>
    </source>
</evidence>
<dbReference type="GO" id="GO:0006221">
    <property type="term" value="P:pyrimidine nucleotide biosynthetic process"/>
    <property type="evidence" value="ECO:0007669"/>
    <property type="project" value="InterPro"/>
</dbReference>
<dbReference type="RefSeq" id="WP_126724996.1">
    <property type="nucleotide sequence ID" value="NZ_RYZH01000014.1"/>
</dbReference>
<dbReference type="Gene3D" id="3.40.50.80">
    <property type="entry name" value="Nucleotide-binding domain of ferredoxin-NADP reductase (FNR) module"/>
    <property type="match status" value="1"/>
</dbReference>
<dbReference type="PANTHER" id="PTHR43513:SF3">
    <property type="entry name" value="DIHYDROOROTATE DEHYDROGENASE B (NAD(+)), ELECTRON TRANSFER SUBUNIT-RELATED"/>
    <property type="match status" value="1"/>
</dbReference>
<keyword evidence="5 12" id="KW-0479">Metal-binding</keyword>
<feature type="binding site" evidence="12">
    <location>
        <position position="278"/>
    </location>
    <ligand>
        <name>[2Fe-2S] cluster</name>
        <dbReference type="ChEBI" id="CHEBI:190135"/>
    </ligand>
</feature>
<feature type="binding site" evidence="11">
    <location>
        <begin position="90"/>
        <end position="91"/>
    </location>
    <ligand>
        <name>FAD</name>
        <dbReference type="ChEBI" id="CHEBI:57692"/>
    </ligand>
</feature>
<evidence type="ECO:0000256" key="7">
    <source>
        <dbReference type="ARBA" id="ARBA00022982"/>
    </source>
</evidence>
<dbReference type="GO" id="GO:0046872">
    <property type="term" value="F:metal ion binding"/>
    <property type="evidence" value="ECO:0007669"/>
    <property type="project" value="UniProtKB-KW"/>
</dbReference>
<organism evidence="14 15">
    <name type="scientific">Tautonia sociabilis</name>
    <dbReference type="NCBI Taxonomy" id="2080755"/>
    <lineage>
        <taxon>Bacteria</taxon>
        <taxon>Pseudomonadati</taxon>
        <taxon>Planctomycetota</taxon>
        <taxon>Planctomycetia</taxon>
        <taxon>Isosphaerales</taxon>
        <taxon>Isosphaeraceae</taxon>
        <taxon>Tautonia</taxon>
    </lineage>
</organism>
<dbReference type="Proteomes" id="UP000280296">
    <property type="component" value="Unassembled WGS sequence"/>
</dbReference>
<evidence type="ECO:0000256" key="12">
    <source>
        <dbReference type="PIRSR" id="PIRSR006816-2"/>
    </source>
</evidence>
<dbReference type="SUPFAM" id="SSF52343">
    <property type="entry name" value="Ferredoxin reductase-like, C-terminal NADP-linked domain"/>
    <property type="match status" value="1"/>
</dbReference>
<keyword evidence="8 12" id="KW-0408">Iron</keyword>
<dbReference type="Pfam" id="PF10418">
    <property type="entry name" value="DHODB_Fe-S_bind"/>
    <property type="match status" value="1"/>
</dbReference>
<comment type="cofactor">
    <cofactor evidence="11">
        <name>FAD</name>
        <dbReference type="ChEBI" id="CHEBI:57692"/>
    </cofactor>
    <text evidence="11">Binds 1 FAD per subunit.</text>
</comment>
<dbReference type="Gene3D" id="2.10.240.10">
    <property type="entry name" value="Dihydroorotate dehydrogenase, electron transfer subunit"/>
    <property type="match status" value="1"/>
</dbReference>
<evidence type="ECO:0000256" key="10">
    <source>
        <dbReference type="ARBA" id="ARBA00034078"/>
    </source>
</evidence>
<keyword evidence="3 11" id="KW-0285">Flavoprotein</keyword>
<keyword evidence="2" id="KW-0813">Transport</keyword>
<protein>
    <submittedName>
        <fullName evidence="14">Dihydroorotate dehydrogenase electron transfer subunit</fullName>
    </submittedName>
</protein>
<dbReference type="InterPro" id="IPR037117">
    <property type="entry name" value="Dihydroorotate_DH_ele_sf"/>
</dbReference>
<evidence type="ECO:0000256" key="3">
    <source>
        <dbReference type="ARBA" id="ARBA00022630"/>
    </source>
</evidence>
<evidence type="ECO:0000256" key="6">
    <source>
        <dbReference type="ARBA" id="ARBA00022827"/>
    </source>
</evidence>
<evidence type="ECO:0000256" key="8">
    <source>
        <dbReference type="ARBA" id="ARBA00023004"/>
    </source>
</evidence>
<keyword evidence="6 11" id="KW-0274">FAD</keyword>
<dbReference type="CDD" id="cd06218">
    <property type="entry name" value="DHOD_e_trans"/>
    <property type="match status" value="1"/>
</dbReference>
<evidence type="ECO:0000256" key="1">
    <source>
        <dbReference type="ARBA" id="ARBA00006422"/>
    </source>
</evidence>
<reference evidence="14 15" key="2">
    <citation type="submission" date="2019-01" db="EMBL/GenBank/DDBJ databases">
        <title>Tautonia sociabilis, a novel thermotolerant planctomycete of Isosphaeraceae family, isolated from a 4000 m deep subterranean habitat.</title>
        <authorList>
            <person name="Kovaleva O.L."/>
            <person name="Elcheninov A.G."/>
            <person name="Van Heerden E."/>
            <person name="Toshchakov S.V."/>
            <person name="Novikov A."/>
            <person name="Bonch-Osmolovskaya E.A."/>
            <person name="Kublanov I.V."/>
        </authorList>
    </citation>
    <scope>NUCLEOTIDE SEQUENCE [LARGE SCALE GENOMIC DNA]</scope>
    <source>
        <strain evidence="14 15">GM2012</strain>
    </source>
</reference>
<dbReference type="InterPro" id="IPR012165">
    <property type="entry name" value="Cyt_c3_hydrogenase_gsu"/>
</dbReference>
<proteinExistence type="inferred from homology"/>
<feature type="binding site" evidence="12">
    <location>
        <position position="258"/>
    </location>
    <ligand>
        <name>[2Fe-2S] cluster</name>
        <dbReference type="ChEBI" id="CHEBI:190135"/>
    </ligand>
</feature>
<comment type="similarity">
    <text evidence="1">Belongs to the PyrK family.</text>
</comment>
<evidence type="ECO:0000313" key="15">
    <source>
        <dbReference type="Proteomes" id="UP000280296"/>
    </source>
</evidence>
<dbReference type="AlphaFoldDB" id="A0A432MLK4"/>
<dbReference type="GO" id="GO:0050660">
    <property type="term" value="F:flavin adenine dinucleotide binding"/>
    <property type="evidence" value="ECO:0007669"/>
    <property type="project" value="InterPro"/>
</dbReference>
<keyword evidence="15" id="KW-1185">Reference proteome</keyword>
<comment type="cofactor">
    <cofactor evidence="12">
        <name>[2Fe-2S] cluster</name>
        <dbReference type="ChEBI" id="CHEBI:190135"/>
    </cofactor>
    <text evidence="12">Binds 1 [2Fe-2S] cluster per subunit.</text>
</comment>
<comment type="caution">
    <text evidence="14">The sequence shown here is derived from an EMBL/GenBank/DDBJ whole genome shotgun (WGS) entry which is preliminary data.</text>
</comment>
<dbReference type="InterPro" id="IPR017927">
    <property type="entry name" value="FAD-bd_FR_type"/>
</dbReference>
<dbReference type="PANTHER" id="PTHR43513">
    <property type="entry name" value="DIHYDROOROTATE DEHYDROGENASE B (NAD(+)), ELECTRON TRANSFER SUBUNIT"/>
    <property type="match status" value="1"/>
</dbReference>
<dbReference type="EMBL" id="RYZH01000014">
    <property type="protein sequence ID" value="RUL88087.1"/>
    <property type="molecule type" value="Genomic_DNA"/>
</dbReference>
<evidence type="ECO:0000256" key="2">
    <source>
        <dbReference type="ARBA" id="ARBA00022448"/>
    </source>
</evidence>
<dbReference type="GO" id="GO:0016491">
    <property type="term" value="F:oxidoreductase activity"/>
    <property type="evidence" value="ECO:0007669"/>
    <property type="project" value="InterPro"/>
</dbReference>
<sequence length="297" mass="31558">MQAVAPECARQRSVEVIENVRIARDTYRMRLLAPEIARAIRPGQFLMIRPTRPGTTDPFFGRPFALYDTILGASGKPEAVDLVYLVIGRGTASLADRMAGDRLEVWGPLGNGFGPPPEDGGPVTFVAGGIGQTPFLALGRWWLGSRGYGDPPEHWSGARAGSAELLYGVRTAELAAGVEDFREAGIAVTLATDDGSAGHHGFVTEVLEDRLRKGRRPAKLVGCGPPAMLGALARIAEREGIPCDVSLENQMACGFGACFSCVVPMRQADGSVDLRRVCVEGPIVPAAEVAWPIGDGH</sequence>
<dbReference type="Gene3D" id="2.40.30.10">
    <property type="entry name" value="Translation factors"/>
    <property type="match status" value="1"/>
</dbReference>
<accession>A0A432MLK4</accession>
<dbReference type="SUPFAM" id="SSF63380">
    <property type="entry name" value="Riboflavin synthase domain-like"/>
    <property type="match status" value="1"/>
</dbReference>
<dbReference type="OrthoDB" id="9789468at2"/>
<dbReference type="PIRSF" id="PIRSF006816">
    <property type="entry name" value="Cyc3_hyd_g"/>
    <property type="match status" value="1"/>
</dbReference>
<comment type="cofactor">
    <cofactor evidence="10">
        <name>[2Fe-2S] cluster</name>
        <dbReference type="ChEBI" id="CHEBI:190135"/>
    </cofactor>
</comment>
<evidence type="ECO:0000259" key="13">
    <source>
        <dbReference type="PROSITE" id="PS51384"/>
    </source>
</evidence>
<dbReference type="InterPro" id="IPR017938">
    <property type="entry name" value="Riboflavin_synthase-like_b-brl"/>
</dbReference>
<evidence type="ECO:0000256" key="9">
    <source>
        <dbReference type="ARBA" id="ARBA00023014"/>
    </source>
</evidence>
<dbReference type="InterPro" id="IPR039261">
    <property type="entry name" value="FNR_nucleotide-bd"/>
</dbReference>